<evidence type="ECO:0000313" key="3">
    <source>
        <dbReference type="EMBL" id="KAK1792290.1"/>
    </source>
</evidence>
<accession>A0AAD8Z6I3</accession>
<feature type="region of interest" description="Disordered" evidence="2">
    <location>
        <begin position="908"/>
        <end position="937"/>
    </location>
</feature>
<organism evidence="3 4">
    <name type="scientific">Electrophorus voltai</name>
    <dbReference type="NCBI Taxonomy" id="2609070"/>
    <lineage>
        <taxon>Eukaryota</taxon>
        <taxon>Metazoa</taxon>
        <taxon>Chordata</taxon>
        <taxon>Craniata</taxon>
        <taxon>Vertebrata</taxon>
        <taxon>Euteleostomi</taxon>
        <taxon>Actinopterygii</taxon>
        <taxon>Neopterygii</taxon>
        <taxon>Teleostei</taxon>
        <taxon>Ostariophysi</taxon>
        <taxon>Gymnotiformes</taxon>
        <taxon>Gymnotoidei</taxon>
        <taxon>Gymnotidae</taxon>
        <taxon>Electrophorus</taxon>
    </lineage>
</organism>
<dbReference type="AlphaFoldDB" id="A0AAD8Z6I3"/>
<evidence type="ECO:0000256" key="1">
    <source>
        <dbReference type="SAM" id="Coils"/>
    </source>
</evidence>
<dbReference type="Pfam" id="PF15921">
    <property type="entry name" value="CCDC158"/>
    <property type="match status" value="3"/>
</dbReference>
<keyword evidence="4" id="KW-1185">Reference proteome</keyword>
<feature type="compositionally biased region" description="Basic residues" evidence="2">
    <location>
        <begin position="1"/>
        <end position="12"/>
    </location>
</feature>
<dbReference type="PANTHER" id="PTHR47615:SF1">
    <property type="entry name" value="COILED-COIL DOMAIN-CONTAINING PROTEIN 158"/>
    <property type="match status" value="1"/>
</dbReference>
<feature type="non-terminal residue" evidence="3">
    <location>
        <position position="1"/>
    </location>
</feature>
<name>A0AAD8Z6I3_9TELE</name>
<feature type="coiled-coil region" evidence="1">
    <location>
        <begin position="483"/>
        <end position="510"/>
    </location>
</feature>
<protein>
    <recommendedName>
        <fullName evidence="5">Coiled-coil domain containing 158</fullName>
    </recommendedName>
</protein>
<comment type="caution">
    <text evidence="3">The sequence shown here is derived from an EMBL/GenBank/DDBJ whole genome shotgun (WGS) entry which is preliminary data.</text>
</comment>
<feature type="coiled-coil region" evidence="1">
    <location>
        <begin position="1049"/>
        <end position="1097"/>
    </location>
</feature>
<evidence type="ECO:0000313" key="4">
    <source>
        <dbReference type="Proteomes" id="UP001239994"/>
    </source>
</evidence>
<feature type="region of interest" description="Disordered" evidence="2">
    <location>
        <begin position="1"/>
        <end position="23"/>
    </location>
</feature>
<gene>
    <name evidence="3" type="ORF">P4O66_012248</name>
</gene>
<dbReference type="PANTHER" id="PTHR47615">
    <property type="entry name" value="COILED-COIL DOMAIN-CONTAINING PROTEIN 158"/>
    <property type="match status" value="1"/>
</dbReference>
<feature type="coiled-coil region" evidence="1">
    <location>
        <begin position="733"/>
        <end position="760"/>
    </location>
</feature>
<sequence length="1106" mass="126709">RGKGKTRNHRAKMPFNHQNDSKYGKAISASEDHVDNATGYLNEEISHPNPLPSGSFEDGMSAKYIIDLDMLSVELEERTKETKKLQEVVEQASRLVLERMDPTFNNTDTTLDNISATNTELKGSKEYGISRPQSAYQPINYDDVHKTRCLNFPGRDVLEHAIEEYSQQVLDLQRQLRETYEIHEQQKCNFRQTIIELQTKLHENQIEKDAVVDVRLEECGKHSELMGQLQEVVLELRTVKQEEAERRDEALTKRAEGAEQELQDVFTRLSEYERRSGKICHVRCNGFFSPSQQQLGPAVEKALQDLEIENRLLQERLQLACGGKDGAFAERWSGKDRVSSKGTEREVIDQLVTSHDQEMAVLTKKLSTSQNNAASLHLQVQLLQEQVESQVYLHQTQMSDWDSALDTLCSDLLQEQQTHNVKTELRLTAEELSQEHRQRQQLCKRQAAQCLRHNLELHHLSVQQFESLLCPLTEPCQRHLNVQKSADTEQQDAQSNLQQLQLDKDEAVQLQELRDEEVARLRAVLGERDRELWLREKESKQEEAQGRTQALHAQAEVLCLKLEDAERRRELLMGSLEALQEEQSGLTKQLEQFRQDNQQLKAALQEAEVRLKAVESEKSQLQVALSEQTECLHQLTLEKQQLTTELDAQRLNLVKLRVMTSLVLHWFCWLEEHQALKEQHSSSSEELLAHNSKLAAQLTSTRADLERAKTSLRALQGADGHALKVALGMQKRITAKREKIDFLQSRVQILEETTEKLAQEKDYQAMESKHQVQELLFERERRRRLEAELETLHTSERLLKSKTERLDTALHKMSDSFAECQEFIQKQEQEIMRLKLQHALEVKELQGQNIQTTGNTRRTPITSPAPQPTFQTRSNDQTELIIDCRRPSSALELQTLVKELRRVIDEKRGPHTSLGASGRSEQSHNSRKCEVTEDTEGPLKDARCRDIEQGPFPTTDLGKQDLSRAFSADNLELEIRAGRPWCTSSPSVTALGRRSPVHSLLTSDPPTDKQLASTDIPTESPVTTIQILAGELQKLPVASKRDDPTRQTCKKLQSKLNNLQNLVGDLQIKNQEMTSMIKSQERRIRKVKDQNQPLKREAFAPNVCFG</sequence>
<evidence type="ECO:0000256" key="2">
    <source>
        <dbReference type="SAM" id="MobiDB-lite"/>
    </source>
</evidence>
<reference evidence="3" key="1">
    <citation type="submission" date="2023-03" db="EMBL/GenBank/DDBJ databases">
        <title>Electrophorus voltai genome.</title>
        <authorList>
            <person name="Bian C."/>
        </authorList>
    </citation>
    <scope>NUCLEOTIDE SEQUENCE</scope>
    <source>
        <strain evidence="3">CB-2022</strain>
        <tissue evidence="3">Muscle</tissue>
    </source>
</reference>
<keyword evidence="1" id="KW-0175">Coiled coil</keyword>
<proteinExistence type="predicted"/>
<feature type="coiled-coil region" evidence="1">
    <location>
        <begin position="241"/>
        <end position="275"/>
    </location>
</feature>
<feature type="compositionally biased region" description="Basic and acidic residues" evidence="2">
    <location>
        <begin position="921"/>
        <end position="937"/>
    </location>
</feature>
<feature type="coiled-coil region" evidence="1">
    <location>
        <begin position="155"/>
        <end position="182"/>
    </location>
</feature>
<dbReference type="InterPro" id="IPR031809">
    <property type="entry name" value="CCDC158"/>
</dbReference>
<feature type="region of interest" description="Disordered" evidence="2">
    <location>
        <begin position="853"/>
        <end position="872"/>
    </location>
</feature>
<feature type="coiled-coil region" evidence="1">
    <location>
        <begin position="562"/>
        <end position="652"/>
    </location>
</feature>
<dbReference type="Proteomes" id="UP001239994">
    <property type="component" value="Unassembled WGS sequence"/>
</dbReference>
<evidence type="ECO:0008006" key="5">
    <source>
        <dbReference type="Google" id="ProtNLM"/>
    </source>
</evidence>
<dbReference type="EMBL" id="JAROKS010000019">
    <property type="protein sequence ID" value="KAK1792290.1"/>
    <property type="molecule type" value="Genomic_DNA"/>
</dbReference>